<name>A0AAU7UBA1_9DEIO</name>
<evidence type="ECO:0000313" key="1">
    <source>
        <dbReference type="EMBL" id="XBV86022.1"/>
    </source>
</evidence>
<reference evidence="1" key="1">
    <citation type="submission" date="2024-06" db="EMBL/GenBank/DDBJ databases">
        <title>Draft Genome Sequence of Deinococcus sonorensis Type Strain KR-87, a Biofilm Producing Representative of the Genus Deinococcus.</title>
        <authorList>
            <person name="Boren L.S."/>
            <person name="Grosso R.A."/>
            <person name="Hugenberg-Cox A.N."/>
            <person name="Hill J.T.E."/>
            <person name="Albert C.M."/>
            <person name="Tuohy J.M."/>
        </authorList>
    </citation>
    <scope>NUCLEOTIDE SEQUENCE</scope>
    <source>
        <strain evidence="1">KR-87</strain>
    </source>
</reference>
<accession>A0AAU7UBA1</accession>
<sequence length="224" mass="24327">MSPRLNLAALTAEELQLLLGEGAAQRLLPEVGQARLAGRSVPGRDILTELTFEPQPERGWGATPEASRQLARLRAGLEQLGGQDLGVYYLPGLPEVRHQRAYLLVPDVAVALRWSETPSSPSGPEPFVVAATLLRDRASGMAAVVSSTASVPFALTQSEEIDARLVLGATPEALLEAHRTQVQRNGRGVRLTQASDWQRVFQTVRQLNVQAWTRRGLLLEDQAG</sequence>
<dbReference type="EMBL" id="CP158299">
    <property type="protein sequence ID" value="XBV86022.1"/>
    <property type="molecule type" value="Genomic_DNA"/>
</dbReference>
<proteinExistence type="predicted"/>
<organism evidence="1">
    <name type="scientific">Deinococcus sonorensis KR-87</name>
    <dbReference type="NCBI Taxonomy" id="694439"/>
    <lineage>
        <taxon>Bacteria</taxon>
        <taxon>Thermotogati</taxon>
        <taxon>Deinococcota</taxon>
        <taxon>Deinococci</taxon>
        <taxon>Deinococcales</taxon>
        <taxon>Deinococcaceae</taxon>
        <taxon>Deinococcus</taxon>
    </lineage>
</organism>
<dbReference type="AlphaFoldDB" id="A0AAU7UBA1"/>
<protein>
    <submittedName>
        <fullName evidence="1">Uncharacterized protein</fullName>
    </submittedName>
</protein>
<gene>
    <name evidence="1" type="ORF">ABOD76_06885</name>
</gene>
<dbReference type="RefSeq" id="WP_350244072.1">
    <property type="nucleotide sequence ID" value="NZ_CP158299.1"/>
</dbReference>
<dbReference type="KEGG" id="dsc:ABOD76_06885"/>